<dbReference type="InterPro" id="IPR036864">
    <property type="entry name" value="Zn2-C6_fun-type_DNA-bd_sf"/>
</dbReference>
<dbReference type="PROSITE" id="PS00463">
    <property type="entry name" value="ZN2_CY6_FUNGAL_1"/>
    <property type="match status" value="1"/>
</dbReference>
<comment type="subcellular location">
    <subcellularLocation>
        <location evidence="1">Nucleus</location>
    </subcellularLocation>
</comment>
<dbReference type="GO" id="GO:0045944">
    <property type="term" value="P:positive regulation of transcription by RNA polymerase II"/>
    <property type="evidence" value="ECO:0007669"/>
    <property type="project" value="TreeGrafter"/>
</dbReference>
<dbReference type="SMART" id="SM00066">
    <property type="entry name" value="GAL4"/>
    <property type="match status" value="1"/>
</dbReference>
<feature type="compositionally biased region" description="Polar residues" evidence="6">
    <location>
        <begin position="74"/>
        <end position="84"/>
    </location>
</feature>
<protein>
    <submittedName>
        <fullName evidence="8">Zn(2)-C6 fungal-type DNA-binding domain protein</fullName>
    </submittedName>
</protein>
<dbReference type="PANTHER" id="PTHR37534">
    <property type="entry name" value="TRANSCRIPTIONAL ACTIVATOR PROTEIN UGA3"/>
    <property type="match status" value="1"/>
</dbReference>
<evidence type="ECO:0000259" key="7">
    <source>
        <dbReference type="PROSITE" id="PS50048"/>
    </source>
</evidence>
<feature type="compositionally biased region" description="Low complexity" evidence="6">
    <location>
        <begin position="40"/>
        <end position="49"/>
    </location>
</feature>
<dbReference type="VEuPathDB" id="FungiDB:AAP_03835"/>
<dbReference type="SUPFAM" id="SSF57701">
    <property type="entry name" value="Zn2/Cys6 DNA-binding domain"/>
    <property type="match status" value="1"/>
</dbReference>
<dbReference type="EMBL" id="AZGZ01000017">
    <property type="protein sequence ID" value="KZZ90305.1"/>
    <property type="molecule type" value="Genomic_DNA"/>
</dbReference>
<keyword evidence="3 8" id="KW-0238">DNA-binding</keyword>
<comment type="caution">
    <text evidence="8">The sequence shown here is derived from an EMBL/GenBank/DDBJ whole genome shotgun (WGS) entry which is preliminary data.</text>
</comment>
<keyword evidence="9" id="KW-1185">Reference proteome</keyword>
<accession>A0A167XP17</accession>
<dbReference type="Gene3D" id="4.10.240.10">
    <property type="entry name" value="Zn(2)-C6 fungal-type DNA-binding domain"/>
    <property type="match status" value="1"/>
</dbReference>
<keyword evidence="5" id="KW-0539">Nucleus</keyword>
<keyword evidence="2" id="KW-0805">Transcription regulation</keyword>
<sequence length="560" mass="63776">MQEWLIPFVDGAELHRMAIEQQIYASSSALSTPTPAPFFSTSPFSEATAEGTILSPKTEESAEENTPLALLPSRRSSIGSNKTGDSPPRSNEPRKRGRPRKYPVQLTQALTKPTKGRSKTGCLTCRRRKKKCDETKPICLNCQKNAVVCEGYQPKEVWKSGRQKEENDTLKQNAYQLPRSLPSLIDGIETPVDRRFLDHYAFTLSRLLTLVKDDTNPHKSIILPMAMHSQGLMHAVLSLAGAHLSGLTSDQALHERSEYHFWECVSRLRSDILSHEIPQDEIEPTVIASTLTLCLKCICEGQTNGEYRHHMDAARRLLAAREPRDREFAKFAIEFFQYNDISNSLTSLDRRPMAPVQGMHSKATAELVVPGFYIGIEDGLYNQVNATTSLRDEIRLRLQKGQKPPVDYEMMTRAMEIDEAIREWSPPYPPGTEYWFAGQVYRQTLWVYLYRTIYIVDKRDKIIQAVDHGLDYFERLPPDSGANSVLSSPLFLLGCSSFTEPQRERIRRAYAVLKAYIHKRNLDVGLSVMERIWRVMDTNIAEAWDWQQMIATMGIDFLAT</sequence>
<reference evidence="8 9" key="1">
    <citation type="journal article" date="2016" name="Genome Biol. Evol.">
        <title>Divergent and convergent evolution of fungal pathogenicity.</title>
        <authorList>
            <person name="Shang Y."/>
            <person name="Xiao G."/>
            <person name="Zheng P."/>
            <person name="Cen K."/>
            <person name="Zhan S."/>
            <person name="Wang C."/>
        </authorList>
    </citation>
    <scope>NUCLEOTIDE SEQUENCE [LARGE SCALE GENOMIC DNA]</scope>
    <source>
        <strain evidence="8 9">ARSEF 7405</strain>
    </source>
</reference>
<feature type="domain" description="Zn(2)-C6 fungal-type" evidence="7">
    <location>
        <begin position="121"/>
        <end position="149"/>
    </location>
</feature>
<dbReference type="GO" id="GO:0008270">
    <property type="term" value="F:zinc ion binding"/>
    <property type="evidence" value="ECO:0007669"/>
    <property type="project" value="InterPro"/>
</dbReference>
<evidence type="ECO:0000256" key="6">
    <source>
        <dbReference type="SAM" id="MobiDB-lite"/>
    </source>
</evidence>
<dbReference type="InterPro" id="IPR021858">
    <property type="entry name" value="Fun_TF"/>
</dbReference>
<dbReference type="OrthoDB" id="5333823at2759"/>
<dbReference type="GO" id="GO:0000976">
    <property type="term" value="F:transcription cis-regulatory region binding"/>
    <property type="evidence" value="ECO:0007669"/>
    <property type="project" value="TreeGrafter"/>
</dbReference>
<dbReference type="AlphaFoldDB" id="A0A167XP17"/>
<evidence type="ECO:0000256" key="5">
    <source>
        <dbReference type="ARBA" id="ARBA00023242"/>
    </source>
</evidence>
<dbReference type="Proteomes" id="UP000242877">
    <property type="component" value="Unassembled WGS sequence"/>
</dbReference>
<dbReference type="PROSITE" id="PS50048">
    <property type="entry name" value="ZN2_CY6_FUNGAL_2"/>
    <property type="match status" value="1"/>
</dbReference>
<organism evidence="8 9">
    <name type="scientific">Ascosphaera apis ARSEF 7405</name>
    <dbReference type="NCBI Taxonomy" id="392613"/>
    <lineage>
        <taxon>Eukaryota</taxon>
        <taxon>Fungi</taxon>
        <taxon>Dikarya</taxon>
        <taxon>Ascomycota</taxon>
        <taxon>Pezizomycotina</taxon>
        <taxon>Eurotiomycetes</taxon>
        <taxon>Eurotiomycetidae</taxon>
        <taxon>Onygenales</taxon>
        <taxon>Ascosphaeraceae</taxon>
        <taxon>Ascosphaera</taxon>
    </lineage>
</organism>
<evidence type="ECO:0000313" key="9">
    <source>
        <dbReference type="Proteomes" id="UP000242877"/>
    </source>
</evidence>
<dbReference type="PANTHER" id="PTHR37534:SF38">
    <property type="entry name" value="ZN(2)-C6 FUNGAL-TYPE DOMAIN-CONTAINING PROTEIN"/>
    <property type="match status" value="1"/>
</dbReference>
<evidence type="ECO:0000256" key="2">
    <source>
        <dbReference type="ARBA" id="ARBA00023015"/>
    </source>
</evidence>
<dbReference type="Pfam" id="PF11951">
    <property type="entry name" value="Fungal_trans_2"/>
    <property type="match status" value="1"/>
</dbReference>
<dbReference type="GO" id="GO:0000981">
    <property type="term" value="F:DNA-binding transcription factor activity, RNA polymerase II-specific"/>
    <property type="evidence" value="ECO:0007669"/>
    <property type="project" value="InterPro"/>
</dbReference>
<dbReference type="GO" id="GO:0005634">
    <property type="term" value="C:nucleus"/>
    <property type="evidence" value="ECO:0007669"/>
    <property type="project" value="UniProtKB-SubCell"/>
</dbReference>
<dbReference type="CDD" id="cd00067">
    <property type="entry name" value="GAL4"/>
    <property type="match status" value="1"/>
</dbReference>
<evidence type="ECO:0000256" key="1">
    <source>
        <dbReference type="ARBA" id="ARBA00004123"/>
    </source>
</evidence>
<dbReference type="Pfam" id="PF00172">
    <property type="entry name" value="Zn_clus"/>
    <property type="match status" value="1"/>
</dbReference>
<evidence type="ECO:0000256" key="4">
    <source>
        <dbReference type="ARBA" id="ARBA00023163"/>
    </source>
</evidence>
<evidence type="ECO:0000256" key="3">
    <source>
        <dbReference type="ARBA" id="ARBA00023125"/>
    </source>
</evidence>
<proteinExistence type="predicted"/>
<keyword evidence="4" id="KW-0804">Transcription</keyword>
<gene>
    <name evidence="8" type="ORF">AAP_03835</name>
</gene>
<feature type="region of interest" description="Disordered" evidence="6">
    <location>
        <begin position="40"/>
        <end position="104"/>
    </location>
</feature>
<evidence type="ECO:0000313" key="8">
    <source>
        <dbReference type="EMBL" id="KZZ90305.1"/>
    </source>
</evidence>
<name>A0A167XP17_9EURO</name>
<dbReference type="InterPro" id="IPR001138">
    <property type="entry name" value="Zn2Cys6_DnaBD"/>
</dbReference>